<dbReference type="RefSeq" id="WP_021296743.1">
    <property type="nucleotide sequence ID" value="NZ_AURB01000134.1"/>
</dbReference>
<evidence type="ECO:0000256" key="1">
    <source>
        <dbReference type="ARBA" id="ARBA00009820"/>
    </source>
</evidence>
<dbReference type="Pfam" id="PF07676">
    <property type="entry name" value="PD40"/>
    <property type="match status" value="2"/>
</dbReference>
<organism evidence="2 3">
    <name type="scientific">Alicyclobacillus acidoterrestris (strain ATCC 49025 / DSM 3922 / CIP 106132 / NCIMB 13137 / GD3B)</name>
    <dbReference type="NCBI Taxonomy" id="1356854"/>
    <lineage>
        <taxon>Bacteria</taxon>
        <taxon>Bacillati</taxon>
        <taxon>Bacillota</taxon>
        <taxon>Bacilli</taxon>
        <taxon>Bacillales</taxon>
        <taxon>Alicyclobacillaceae</taxon>
        <taxon>Alicyclobacillus</taxon>
    </lineage>
</organism>
<dbReference type="STRING" id="1356854.N007_08400"/>
<dbReference type="InterPro" id="IPR002469">
    <property type="entry name" value="Peptidase_S9B_N"/>
</dbReference>
<dbReference type="Gene3D" id="2.120.10.30">
    <property type="entry name" value="TolB, C-terminal domain"/>
    <property type="match status" value="3"/>
</dbReference>
<dbReference type="EMBL" id="CP080467">
    <property type="protein sequence ID" value="UNO47328.1"/>
    <property type="molecule type" value="Genomic_DNA"/>
</dbReference>
<dbReference type="SUPFAM" id="SSF82171">
    <property type="entry name" value="DPP6 N-terminal domain-like"/>
    <property type="match status" value="1"/>
</dbReference>
<dbReference type="Pfam" id="PF00930">
    <property type="entry name" value="DPPIV_N"/>
    <property type="match status" value="1"/>
</dbReference>
<evidence type="ECO:0000313" key="2">
    <source>
        <dbReference type="EMBL" id="UNO47328.1"/>
    </source>
</evidence>
<gene>
    <name evidence="2" type="ORF">K1I37_11365</name>
</gene>
<dbReference type="Proteomes" id="UP000829401">
    <property type="component" value="Chromosome"/>
</dbReference>
<dbReference type="InterPro" id="IPR011659">
    <property type="entry name" value="WD40"/>
</dbReference>
<proteinExistence type="inferred from homology"/>
<dbReference type="OrthoDB" id="108903at2"/>
<sequence>MTKRRFQVDDFANFTLVGDIQISPDGKRAVFSRQTTSIQKDSYEVQLMYTDLTTQSIKPLTTAGKSNHAAAWSPDGSQIAFISNRAFGKQLWVIPSTGGEAVRITAFRHGISQLRWSPDGQYVYALVPASKNAQIEVFPAEMTPAEAKEAIEKDNKNWAEGPKRYKELYYKRDGVGLSQLRYAQLVRIDCATGSFTQLTYGDQDIGTFAVAPDGTSLYFTKGRNREFEWWYADLYRYDMTSGETSLVSDQFIFHDLQFSPDGNALAALVYDDEFNVYQSATHLKLYVFSPNGEVRAHLTESFPDDLTNSNLSDLRADTGDRSLTWSSDGRHIYVLSTREGRGEVVRFHVDGSTPQGEIVAGGTRDIYAFGLANTTLVFAYATAVNPSRMVIYELHRASTYTGREVRMPEDRMEEVTPSTDFLEVEQTIYAPNDAWLETVEVSEPELSGTVPQMTGGCKVG</sequence>
<dbReference type="PANTHER" id="PTHR36842">
    <property type="entry name" value="PROTEIN TOLB HOMOLOG"/>
    <property type="match status" value="1"/>
</dbReference>
<accession>A0A9E6ZFT6</accession>
<dbReference type="KEGG" id="aaco:K1I37_11365"/>
<keyword evidence="3" id="KW-1185">Reference proteome</keyword>
<dbReference type="eggNOG" id="COG0823">
    <property type="taxonomic scope" value="Bacteria"/>
</dbReference>
<dbReference type="InterPro" id="IPR011042">
    <property type="entry name" value="6-blade_b-propeller_TolB-like"/>
</dbReference>
<reference evidence="3" key="1">
    <citation type="journal article" date="2022" name="G3 (Bethesda)">
        <title>Unveiling the complete genome sequence of Alicyclobacillus acidoterrestris DSM 3922T, a taint-producing strain.</title>
        <authorList>
            <person name="Leonardo I.C."/>
            <person name="Barreto Crespo M.T."/>
            <person name="Gaspar F.B."/>
        </authorList>
    </citation>
    <scope>NUCLEOTIDE SEQUENCE [LARGE SCALE GENOMIC DNA]</scope>
    <source>
        <strain evidence="3">DSM 3922</strain>
    </source>
</reference>
<comment type="similarity">
    <text evidence="1">Belongs to the TolB family.</text>
</comment>
<dbReference type="PANTHER" id="PTHR36842:SF1">
    <property type="entry name" value="PROTEIN TOLB"/>
    <property type="match status" value="1"/>
</dbReference>
<protein>
    <submittedName>
        <fullName evidence="2">DPP IV N-terminal domain-containing protein</fullName>
    </submittedName>
</protein>
<dbReference type="AlphaFoldDB" id="T0BXZ0"/>
<dbReference type="GO" id="GO:0006508">
    <property type="term" value="P:proteolysis"/>
    <property type="evidence" value="ECO:0007669"/>
    <property type="project" value="InterPro"/>
</dbReference>
<name>T0BXZ0_ALIAG</name>
<accession>T0BXZ0</accession>
<evidence type="ECO:0000313" key="3">
    <source>
        <dbReference type="Proteomes" id="UP000829401"/>
    </source>
</evidence>